<reference evidence="2 3" key="1">
    <citation type="submission" date="2024-06" db="EMBL/GenBank/DDBJ databases">
        <title>Sorghum-associated microbial communities from plants grown in Nebraska, USA.</title>
        <authorList>
            <person name="Schachtman D."/>
        </authorList>
    </citation>
    <scope>NUCLEOTIDE SEQUENCE [LARGE SCALE GENOMIC DNA]</scope>
    <source>
        <strain evidence="2 3">1288</strain>
    </source>
</reference>
<dbReference type="Proteomes" id="UP001549104">
    <property type="component" value="Unassembled WGS sequence"/>
</dbReference>
<dbReference type="Pfam" id="PF01807">
    <property type="entry name" value="Zn_ribbon_DnaG"/>
    <property type="match status" value="1"/>
</dbReference>
<gene>
    <name evidence="2" type="ORF">ABIC55_003162</name>
</gene>
<organism evidence="2 3">
    <name type="scientific">Sporosarcina psychrophila</name>
    <name type="common">Bacillus psychrophilus</name>
    <dbReference type="NCBI Taxonomy" id="1476"/>
    <lineage>
        <taxon>Bacteria</taxon>
        <taxon>Bacillati</taxon>
        <taxon>Bacillota</taxon>
        <taxon>Bacilli</taxon>
        <taxon>Bacillales</taxon>
        <taxon>Caryophanaceae</taxon>
        <taxon>Sporosarcina</taxon>
    </lineage>
</organism>
<evidence type="ECO:0000313" key="3">
    <source>
        <dbReference type="Proteomes" id="UP001549104"/>
    </source>
</evidence>
<name>A0ABV2KAF9_SPOPS</name>
<dbReference type="InterPro" id="IPR002694">
    <property type="entry name" value="Znf_CHC2"/>
</dbReference>
<dbReference type="SUPFAM" id="SSF57783">
    <property type="entry name" value="Zinc beta-ribbon"/>
    <property type="match status" value="1"/>
</dbReference>
<accession>A0ABV2KAF9</accession>
<proteinExistence type="predicted"/>
<sequence>MSIYQKGFLHCHGKLFEIIFEQLFVLFISTFRDLYYKLAWNLRRSWFMSRISQETIEQVKAVPILELAEALGDQPRRAGKQYNVCCPNPQHNENTPDTFIEPNKNIFKCFGGGGCGAGGNNSISYFSWHEFDGYDPKQHFLKSIRGIAELMGIPIKTEDGKVIKPGNEEYKPRKTGNRCNRYTKIDSFRSNALNTFANNHAI</sequence>
<feature type="domain" description="Zinc finger CHC2-type" evidence="1">
    <location>
        <begin position="82"/>
        <end position="148"/>
    </location>
</feature>
<dbReference type="InterPro" id="IPR036977">
    <property type="entry name" value="DNA_primase_Znf_CHC2"/>
</dbReference>
<dbReference type="Gene3D" id="3.90.580.10">
    <property type="entry name" value="Zinc finger, CHC2-type domain"/>
    <property type="match status" value="1"/>
</dbReference>
<evidence type="ECO:0000259" key="1">
    <source>
        <dbReference type="SMART" id="SM00400"/>
    </source>
</evidence>
<evidence type="ECO:0000313" key="2">
    <source>
        <dbReference type="EMBL" id="MET3658065.1"/>
    </source>
</evidence>
<dbReference type="EMBL" id="JBEPME010000004">
    <property type="protein sequence ID" value="MET3658065.1"/>
    <property type="molecule type" value="Genomic_DNA"/>
</dbReference>
<protein>
    <submittedName>
        <fullName evidence="2">DNA primase</fullName>
    </submittedName>
</protein>
<dbReference type="SMART" id="SM00400">
    <property type="entry name" value="ZnF_CHCC"/>
    <property type="match status" value="1"/>
</dbReference>
<comment type="caution">
    <text evidence="2">The sequence shown here is derived from an EMBL/GenBank/DDBJ whole genome shotgun (WGS) entry which is preliminary data.</text>
</comment>
<keyword evidence="3" id="KW-1185">Reference proteome</keyword>
<dbReference type="RefSeq" id="WP_354313740.1">
    <property type="nucleotide sequence ID" value="NZ_JBEPME010000004.1"/>
</dbReference>